<comment type="subunit">
    <text evidence="5">Binds ribosomal protein uS19.</text>
</comment>
<evidence type="ECO:0000313" key="9">
    <source>
        <dbReference type="Proteomes" id="UP000184035"/>
    </source>
</evidence>
<dbReference type="GO" id="GO:0006364">
    <property type="term" value="P:rRNA processing"/>
    <property type="evidence" value="ECO:0007669"/>
    <property type="project" value="UniProtKB-UniRule"/>
</dbReference>
<comment type="domain">
    <text evidence="5">The PRC barrel domain binds ribosomal protein uS19.</text>
</comment>
<evidence type="ECO:0000259" key="6">
    <source>
        <dbReference type="Pfam" id="PF01782"/>
    </source>
</evidence>
<dbReference type="EMBL" id="FQVM01000006">
    <property type="protein sequence ID" value="SHE61092.1"/>
    <property type="molecule type" value="Genomic_DNA"/>
</dbReference>
<evidence type="ECO:0000256" key="5">
    <source>
        <dbReference type="HAMAP-Rule" id="MF_00014"/>
    </source>
</evidence>
<dbReference type="RefSeq" id="WP_072893906.1">
    <property type="nucleotide sequence ID" value="NZ_FQVM01000006.1"/>
</dbReference>
<dbReference type="GO" id="GO:0042274">
    <property type="term" value="P:ribosomal small subunit biogenesis"/>
    <property type="evidence" value="ECO:0007669"/>
    <property type="project" value="UniProtKB-UniRule"/>
</dbReference>
<dbReference type="AlphaFoldDB" id="A0A1M4UWN1"/>
<proteinExistence type="inferred from homology"/>
<evidence type="ECO:0000259" key="7">
    <source>
        <dbReference type="Pfam" id="PF05239"/>
    </source>
</evidence>
<accession>A0A1M4UWN1</accession>
<feature type="domain" description="RimM N-terminal" evidence="6">
    <location>
        <begin position="8"/>
        <end position="84"/>
    </location>
</feature>
<reference evidence="8 9" key="1">
    <citation type="submission" date="2016-11" db="EMBL/GenBank/DDBJ databases">
        <authorList>
            <person name="Jaros S."/>
            <person name="Januszkiewicz K."/>
            <person name="Wedrychowicz H."/>
        </authorList>
    </citation>
    <scope>NUCLEOTIDE SEQUENCE [LARGE SCALE GENOMIC DNA]</scope>
    <source>
        <strain evidence="8 9">DSM 2631</strain>
    </source>
</reference>
<dbReference type="SUPFAM" id="SSF50346">
    <property type="entry name" value="PRC-barrel domain"/>
    <property type="match status" value="1"/>
</dbReference>
<sequence>MKKQLFKVGQIVNTHGIKGEVKIIPLTSDIKRFDYLDKVILEDKELNIEGVKYQKDRVILKLEGIDSIEQAEKLKNKYLLIEREEAIELPEDTYFIADLIGCKVLDTTGFEYGNITEVIQTGSNDVYWVKGNKEVLVPVLKDIVLDINIDEETITIKPIGEWMDED</sequence>
<comment type="subcellular location">
    <subcellularLocation>
        <location evidence="5">Cytoplasm</location>
    </subcellularLocation>
</comment>
<comment type="function">
    <text evidence="5">An accessory protein needed during the final step in the assembly of 30S ribosomal subunit, possibly for assembly of the head region. Essential for efficient processing of 16S rRNA. May be needed both before and after RbfA during the maturation of 16S rRNA. It has affinity for free ribosomal 30S subunits but not for 70S ribosomes.</text>
</comment>
<dbReference type="Proteomes" id="UP000184035">
    <property type="component" value="Unassembled WGS sequence"/>
</dbReference>
<dbReference type="Pfam" id="PF01782">
    <property type="entry name" value="RimM"/>
    <property type="match status" value="1"/>
</dbReference>
<dbReference type="HAMAP" id="MF_00014">
    <property type="entry name" value="Ribosome_mat_RimM"/>
    <property type="match status" value="1"/>
</dbReference>
<dbReference type="GO" id="GO:0005737">
    <property type="term" value="C:cytoplasm"/>
    <property type="evidence" value="ECO:0007669"/>
    <property type="project" value="UniProtKB-SubCell"/>
</dbReference>
<keyword evidence="1 5" id="KW-0963">Cytoplasm</keyword>
<dbReference type="Gene3D" id="2.30.30.240">
    <property type="entry name" value="PRC-barrel domain"/>
    <property type="match status" value="1"/>
</dbReference>
<gene>
    <name evidence="5" type="primary">rimM</name>
    <name evidence="8" type="ORF">SAMN05443638_10636</name>
</gene>
<dbReference type="GO" id="GO:0005840">
    <property type="term" value="C:ribosome"/>
    <property type="evidence" value="ECO:0007669"/>
    <property type="project" value="InterPro"/>
</dbReference>
<evidence type="ECO:0000256" key="1">
    <source>
        <dbReference type="ARBA" id="ARBA00022490"/>
    </source>
</evidence>
<dbReference type="Gene3D" id="2.40.30.60">
    <property type="entry name" value="RimM"/>
    <property type="match status" value="1"/>
</dbReference>
<protein>
    <recommendedName>
        <fullName evidence="5">Ribosome maturation factor RimM</fullName>
    </recommendedName>
</protein>
<dbReference type="InterPro" id="IPR009000">
    <property type="entry name" value="Transl_B-barrel_sf"/>
</dbReference>
<evidence type="ECO:0000256" key="3">
    <source>
        <dbReference type="ARBA" id="ARBA00022552"/>
    </source>
</evidence>
<keyword evidence="4 5" id="KW-0143">Chaperone</keyword>
<comment type="similarity">
    <text evidence="5">Belongs to the RimM family.</text>
</comment>
<dbReference type="NCBIfam" id="TIGR02273">
    <property type="entry name" value="16S_RimM"/>
    <property type="match status" value="1"/>
</dbReference>
<name>A0A1M4UWN1_9CLOT</name>
<feature type="domain" description="PRC-barrel" evidence="7">
    <location>
        <begin position="91"/>
        <end position="162"/>
    </location>
</feature>
<dbReference type="InterPro" id="IPR011961">
    <property type="entry name" value="RimM"/>
</dbReference>
<evidence type="ECO:0000256" key="4">
    <source>
        <dbReference type="ARBA" id="ARBA00023186"/>
    </source>
</evidence>
<dbReference type="GO" id="GO:0043022">
    <property type="term" value="F:ribosome binding"/>
    <property type="evidence" value="ECO:0007669"/>
    <property type="project" value="InterPro"/>
</dbReference>
<organism evidence="8 9">
    <name type="scientific">Clostridium fallax</name>
    <dbReference type="NCBI Taxonomy" id="1533"/>
    <lineage>
        <taxon>Bacteria</taxon>
        <taxon>Bacillati</taxon>
        <taxon>Bacillota</taxon>
        <taxon>Clostridia</taxon>
        <taxon>Eubacteriales</taxon>
        <taxon>Clostridiaceae</taxon>
        <taxon>Clostridium</taxon>
    </lineage>
</organism>
<dbReference type="InterPro" id="IPR027275">
    <property type="entry name" value="PRC-brl_dom"/>
</dbReference>
<keyword evidence="2 5" id="KW-0690">Ribosome biogenesis</keyword>
<evidence type="ECO:0000313" key="8">
    <source>
        <dbReference type="EMBL" id="SHE61092.1"/>
    </source>
</evidence>
<dbReference type="SUPFAM" id="SSF50447">
    <property type="entry name" value="Translation proteins"/>
    <property type="match status" value="1"/>
</dbReference>
<dbReference type="Pfam" id="PF05239">
    <property type="entry name" value="PRC"/>
    <property type="match status" value="1"/>
</dbReference>
<dbReference type="InterPro" id="IPR036976">
    <property type="entry name" value="RimM_N_sf"/>
</dbReference>
<dbReference type="InterPro" id="IPR011033">
    <property type="entry name" value="PRC_barrel-like_sf"/>
</dbReference>
<keyword evidence="9" id="KW-1185">Reference proteome</keyword>
<dbReference type="OrthoDB" id="9810331at2"/>
<dbReference type="PANTHER" id="PTHR33692">
    <property type="entry name" value="RIBOSOME MATURATION FACTOR RIMM"/>
    <property type="match status" value="1"/>
</dbReference>
<keyword evidence="3 5" id="KW-0698">rRNA processing</keyword>
<dbReference type="InterPro" id="IPR002676">
    <property type="entry name" value="RimM_N"/>
</dbReference>
<evidence type="ECO:0000256" key="2">
    <source>
        <dbReference type="ARBA" id="ARBA00022517"/>
    </source>
</evidence>
<dbReference type="STRING" id="1533.SAMN05443638_10636"/>
<dbReference type="PANTHER" id="PTHR33692:SF1">
    <property type="entry name" value="RIBOSOME MATURATION FACTOR RIMM"/>
    <property type="match status" value="1"/>
</dbReference>